<evidence type="ECO:0000313" key="1">
    <source>
        <dbReference type="EMBL" id="OGX82747.1"/>
    </source>
</evidence>
<sequence length="153" mass="16836">MKTCYLLLLATVALGSCKKDDSAPLRTELLIAKSWRMSADVTTDVASGKTTTTDVYARLPTCKQDDFLVFNADNSLITDEGLTKCSTTLPQALTGTWSLNDDQTKLTSHAVSYSSFILLADVVELSPTTLRLRTTTSIYPDITRTEEFTYTAF</sequence>
<evidence type="ECO:0000313" key="2">
    <source>
        <dbReference type="Proteomes" id="UP000177506"/>
    </source>
</evidence>
<dbReference type="RefSeq" id="WP_070746396.1">
    <property type="nucleotide sequence ID" value="NZ_MDZA01000426.1"/>
</dbReference>
<comment type="caution">
    <text evidence="1">The sequence shown here is derived from an EMBL/GenBank/DDBJ whole genome shotgun (WGS) entry which is preliminary data.</text>
</comment>
<name>A0A1G1SVV0_9BACT</name>
<protein>
    <recommendedName>
        <fullName evidence="3">Lipocalin-like domain-containing protein</fullName>
    </recommendedName>
</protein>
<dbReference type="AlphaFoldDB" id="A0A1G1SVV0"/>
<accession>A0A1G1SVV0</accession>
<proteinExistence type="predicted"/>
<keyword evidence="2" id="KW-1185">Reference proteome</keyword>
<dbReference type="PROSITE" id="PS51257">
    <property type="entry name" value="PROKAR_LIPOPROTEIN"/>
    <property type="match status" value="1"/>
</dbReference>
<organism evidence="1 2">
    <name type="scientific">Hymenobacter coccineus</name>
    <dbReference type="NCBI Taxonomy" id="1908235"/>
    <lineage>
        <taxon>Bacteria</taxon>
        <taxon>Pseudomonadati</taxon>
        <taxon>Bacteroidota</taxon>
        <taxon>Cytophagia</taxon>
        <taxon>Cytophagales</taxon>
        <taxon>Hymenobacteraceae</taxon>
        <taxon>Hymenobacter</taxon>
    </lineage>
</organism>
<dbReference type="OrthoDB" id="799390at2"/>
<gene>
    <name evidence="1" type="ORF">BEN49_02440</name>
</gene>
<dbReference type="Proteomes" id="UP000177506">
    <property type="component" value="Unassembled WGS sequence"/>
</dbReference>
<reference evidence="1 2" key="1">
    <citation type="submission" date="2016-08" db="EMBL/GenBank/DDBJ databases">
        <title>Hymenobacter coccineus sp. nov., Hymenobacter lapidarius sp. nov. and Hymenobacter glacialis sp. nov., isolated from Antarctic soil.</title>
        <authorList>
            <person name="Sedlacek I."/>
            <person name="Kralova S."/>
            <person name="Kyrova K."/>
            <person name="Maslanova I."/>
            <person name="Stankova E."/>
            <person name="Vrbovska V."/>
            <person name="Nemec M."/>
            <person name="Bartak M."/>
            <person name="Svec P."/>
            <person name="Busse H.-J."/>
            <person name="Pantucek R."/>
        </authorList>
    </citation>
    <scope>NUCLEOTIDE SEQUENCE [LARGE SCALE GENOMIC DNA]</scope>
    <source>
        <strain evidence="1 2">CCM 8649</strain>
    </source>
</reference>
<dbReference type="EMBL" id="MDZA01000426">
    <property type="protein sequence ID" value="OGX82747.1"/>
    <property type="molecule type" value="Genomic_DNA"/>
</dbReference>
<evidence type="ECO:0008006" key="3">
    <source>
        <dbReference type="Google" id="ProtNLM"/>
    </source>
</evidence>